<dbReference type="EMBL" id="KN835149">
    <property type="protein sequence ID" value="KIK47231.1"/>
    <property type="molecule type" value="Genomic_DNA"/>
</dbReference>
<evidence type="ECO:0000313" key="9">
    <source>
        <dbReference type="EMBL" id="KIK47231.1"/>
    </source>
</evidence>
<evidence type="ECO:0000256" key="2">
    <source>
        <dbReference type="ARBA" id="ARBA00009254"/>
    </source>
</evidence>
<feature type="compositionally biased region" description="Polar residues" evidence="8">
    <location>
        <begin position="186"/>
        <end position="199"/>
    </location>
</feature>
<evidence type="ECO:0000256" key="3">
    <source>
        <dbReference type="ARBA" id="ARBA00022980"/>
    </source>
</evidence>
<reference evidence="9 10" key="1">
    <citation type="submission" date="2014-04" db="EMBL/GenBank/DDBJ databases">
        <authorList>
            <consortium name="DOE Joint Genome Institute"/>
            <person name="Kuo A."/>
            <person name="Ruytinx J."/>
            <person name="Rineau F."/>
            <person name="Colpaert J."/>
            <person name="Kohler A."/>
            <person name="Nagy L.G."/>
            <person name="Floudas D."/>
            <person name="Copeland A."/>
            <person name="Barry K.W."/>
            <person name="Cichocki N."/>
            <person name="Veneault-Fourrey C."/>
            <person name="LaButti K."/>
            <person name="Lindquist E.A."/>
            <person name="Lipzen A."/>
            <person name="Lundell T."/>
            <person name="Morin E."/>
            <person name="Murat C."/>
            <person name="Sun H."/>
            <person name="Tunlid A."/>
            <person name="Henrissat B."/>
            <person name="Grigoriev I.V."/>
            <person name="Hibbett D.S."/>
            <person name="Martin F."/>
            <person name="Nordberg H.P."/>
            <person name="Cantor M.N."/>
            <person name="Hua S.X."/>
        </authorList>
    </citation>
    <scope>NUCLEOTIDE SEQUENCE [LARGE SCALE GENOMIC DNA]</scope>
    <source>
        <strain evidence="9 10">UH-Slu-Lm8-n1</strain>
    </source>
</reference>
<dbReference type="GO" id="GO:0005762">
    <property type="term" value="C:mitochondrial large ribosomal subunit"/>
    <property type="evidence" value="ECO:0007669"/>
    <property type="project" value="TreeGrafter"/>
</dbReference>
<evidence type="ECO:0000256" key="8">
    <source>
        <dbReference type="SAM" id="MobiDB-lite"/>
    </source>
</evidence>
<comment type="subcellular location">
    <subcellularLocation>
        <location evidence="1">Mitochondrion</location>
    </subcellularLocation>
</comment>
<dbReference type="InterPro" id="IPR010729">
    <property type="entry name" value="Ribosomal_uL29_mit"/>
</dbReference>
<evidence type="ECO:0000256" key="5">
    <source>
        <dbReference type="ARBA" id="ARBA00023274"/>
    </source>
</evidence>
<evidence type="ECO:0000256" key="1">
    <source>
        <dbReference type="ARBA" id="ARBA00004173"/>
    </source>
</evidence>
<dbReference type="SUPFAM" id="SSF46561">
    <property type="entry name" value="Ribosomal protein L29 (L29p)"/>
    <property type="match status" value="1"/>
</dbReference>
<evidence type="ECO:0000256" key="7">
    <source>
        <dbReference type="ARBA" id="ARBA00035399"/>
    </source>
</evidence>
<feature type="compositionally biased region" description="Basic and acidic residues" evidence="8">
    <location>
        <begin position="200"/>
        <end position="213"/>
    </location>
</feature>
<evidence type="ECO:0000256" key="4">
    <source>
        <dbReference type="ARBA" id="ARBA00023128"/>
    </source>
</evidence>
<sequence length="227" mass="26142">MATILQAVRPLRAVRFLQSVRWNSNEVPLIDPSRMIRKPGSKPSIRKSKGAALRPHLGVEVDPNHGLWAFFRKKEVDGEMVYVSLEGRDTFQDDPARSWKAAELRRKSFKDLHTLWYVLVRERNLLAAQREEARRLGVSNPESLAGVKKNLQCRKSMARIKYVINERRLLYEKYTAELESKRQLLASKSQPATAGVQASQEKEKVPRTRAERLKARRTKRTSTPITV</sequence>
<evidence type="ECO:0000313" key="10">
    <source>
        <dbReference type="Proteomes" id="UP000054485"/>
    </source>
</evidence>
<keyword evidence="4" id="KW-0496">Mitochondrion</keyword>
<dbReference type="AlphaFoldDB" id="A0A0D0AZT3"/>
<dbReference type="GO" id="GO:0003735">
    <property type="term" value="F:structural constituent of ribosome"/>
    <property type="evidence" value="ECO:0007669"/>
    <property type="project" value="InterPro"/>
</dbReference>
<organism evidence="9 10">
    <name type="scientific">Suillus luteus UH-Slu-Lm8-n1</name>
    <dbReference type="NCBI Taxonomy" id="930992"/>
    <lineage>
        <taxon>Eukaryota</taxon>
        <taxon>Fungi</taxon>
        <taxon>Dikarya</taxon>
        <taxon>Basidiomycota</taxon>
        <taxon>Agaricomycotina</taxon>
        <taxon>Agaricomycetes</taxon>
        <taxon>Agaricomycetidae</taxon>
        <taxon>Boletales</taxon>
        <taxon>Suillineae</taxon>
        <taxon>Suillaceae</taxon>
        <taxon>Suillus</taxon>
    </lineage>
</organism>
<feature type="region of interest" description="Disordered" evidence="8">
    <location>
        <begin position="186"/>
        <end position="227"/>
    </location>
</feature>
<dbReference type="InterPro" id="IPR036049">
    <property type="entry name" value="Ribosomal_uL29_sf"/>
</dbReference>
<dbReference type="InterPro" id="IPR038340">
    <property type="entry name" value="MRP-L47_sf"/>
</dbReference>
<reference evidence="10" key="2">
    <citation type="submission" date="2015-01" db="EMBL/GenBank/DDBJ databases">
        <title>Evolutionary Origins and Diversification of the Mycorrhizal Mutualists.</title>
        <authorList>
            <consortium name="DOE Joint Genome Institute"/>
            <consortium name="Mycorrhizal Genomics Consortium"/>
            <person name="Kohler A."/>
            <person name="Kuo A."/>
            <person name="Nagy L.G."/>
            <person name="Floudas D."/>
            <person name="Copeland A."/>
            <person name="Barry K.W."/>
            <person name="Cichocki N."/>
            <person name="Veneault-Fourrey C."/>
            <person name="LaButti K."/>
            <person name="Lindquist E.A."/>
            <person name="Lipzen A."/>
            <person name="Lundell T."/>
            <person name="Morin E."/>
            <person name="Murat C."/>
            <person name="Riley R."/>
            <person name="Ohm R."/>
            <person name="Sun H."/>
            <person name="Tunlid A."/>
            <person name="Henrissat B."/>
            <person name="Grigoriev I.V."/>
            <person name="Hibbett D.S."/>
            <person name="Martin F."/>
        </authorList>
    </citation>
    <scope>NUCLEOTIDE SEQUENCE [LARGE SCALE GENOMIC DNA]</scope>
    <source>
        <strain evidence="10">UH-Slu-Lm8-n1</strain>
    </source>
</reference>
<dbReference type="Pfam" id="PF06984">
    <property type="entry name" value="MRP-L47"/>
    <property type="match status" value="1"/>
</dbReference>
<dbReference type="PANTHER" id="PTHR21183:SF18">
    <property type="entry name" value="LARGE RIBOSOMAL SUBUNIT PROTEIN UL29M"/>
    <property type="match status" value="1"/>
</dbReference>
<dbReference type="OrthoDB" id="270763at2759"/>
<proteinExistence type="inferred from homology"/>
<dbReference type="InParanoid" id="A0A0D0AZT3"/>
<gene>
    <name evidence="9" type="ORF">CY34DRAFT_799588</name>
</gene>
<keyword evidence="5" id="KW-0687">Ribonucleoprotein</keyword>
<dbReference type="Proteomes" id="UP000054485">
    <property type="component" value="Unassembled WGS sequence"/>
</dbReference>
<dbReference type="STRING" id="930992.A0A0D0AZT3"/>
<accession>A0A0D0AZT3</accession>
<keyword evidence="3" id="KW-0689">Ribosomal protein</keyword>
<dbReference type="HOGENOM" id="CLU_098041_0_0_1"/>
<dbReference type="Gene3D" id="6.10.330.20">
    <property type="match status" value="1"/>
</dbReference>
<evidence type="ECO:0000256" key="6">
    <source>
        <dbReference type="ARBA" id="ARBA00035289"/>
    </source>
</evidence>
<comment type="similarity">
    <text evidence="2">Belongs to the universal ribosomal protein uL29 family.</text>
</comment>
<name>A0A0D0AZT3_9AGAM</name>
<keyword evidence="10" id="KW-1185">Reference proteome</keyword>
<dbReference type="GO" id="GO:0032543">
    <property type="term" value="P:mitochondrial translation"/>
    <property type="evidence" value="ECO:0007669"/>
    <property type="project" value="TreeGrafter"/>
</dbReference>
<dbReference type="PANTHER" id="PTHR21183">
    <property type="entry name" value="RIBOSOMAL PROTEIN L47, MITOCHONDRIAL-RELATED"/>
    <property type="match status" value="1"/>
</dbReference>
<protein>
    <recommendedName>
        <fullName evidence="6">Large ribosomal subunit protein uL29m</fullName>
    </recommendedName>
    <alternativeName>
        <fullName evidence="7">54S ribosomal protein L4, mitochondrial</fullName>
    </alternativeName>
</protein>